<accession>A0A9D4MG22</accession>
<comment type="caution">
    <text evidence="1">The sequence shown here is derived from an EMBL/GenBank/DDBJ whole genome shotgun (WGS) entry which is preliminary data.</text>
</comment>
<evidence type="ECO:0000313" key="1">
    <source>
        <dbReference type="EMBL" id="KAH3876937.1"/>
    </source>
</evidence>
<sequence>MCVFHIFFQIGQDISIINVITKLNEDWTIDVTTSVLKRVHSGHTGKTAPSLGGNVFQRNEAIFELGPKIVRANVPSKFTEDWTKKNEISRSKTQRFSTNLNHFLTQTICIQNKMKMSHLSGTNVLTKFHEDWIINVASNPKYIIRTNVLTKFYEAVLTRRNSPNPGGHVFSTDRNFTINVAIRVKNAPPPCGNVFQPTETIFELHQTINVASTALTSHVRKNAPPPGGHVIGTYFLTKFHEDLTKNLASRVLTMFHYSHIKKNAPPNCHVFQPTETIPFLNSSDRTINVVSRVLKRNKSAKLSQDTPI</sequence>
<keyword evidence="2" id="KW-1185">Reference proteome</keyword>
<organism evidence="1 2">
    <name type="scientific">Dreissena polymorpha</name>
    <name type="common">Zebra mussel</name>
    <name type="synonym">Mytilus polymorpha</name>
    <dbReference type="NCBI Taxonomy" id="45954"/>
    <lineage>
        <taxon>Eukaryota</taxon>
        <taxon>Metazoa</taxon>
        <taxon>Spiralia</taxon>
        <taxon>Lophotrochozoa</taxon>
        <taxon>Mollusca</taxon>
        <taxon>Bivalvia</taxon>
        <taxon>Autobranchia</taxon>
        <taxon>Heteroconchia</taxon>
        <taxon>Euheterodonta</taxon>
        <taxon>Imparidentia</taxon>
        <taxon>Neoheterodontei</taxon>
        <taxon>Myida</taxon>
        <taxon>Dreissenoidea</taxon>
        <taxon>Dreissenidae</taxon>
        <taxon>Dreissena</taxon>
    </lineage>
</organism>
<reference evidence="1" key="1">
    <citation type="journal article" date="2019" name="bioRxiv">
        <title>The Genome of the Zebra Mussel, Dreissena polymorpha: A Resource for Invasive Species Research.</title>
        <authorList>
            <person name="McCartney M.A."/>
            <person name="Auch B."/>
            <person name="Kono T."/>
            <person name="Mallez S."/>
            <person name="Zhang Y."/>
            <person name="Obille A."/>
            <person name="Becker A."/>
            <person name="Abrahante J.E."/>
            <person name="Garbe J."/>
            <person name="Badalamenti J.P."/>
            <person name="Herman A."/>
            <person name="Mangelson H."/>
            <person name="Liachko I."/>
            <person name="Sullivan S."/>
            <person name="Sone E.D."/>
            <person name="Koren S."/>
            <person name="Silverstein K.A.T."/>
            <person name="Beckman K.B."/>
            <person name="Gohl D.M."/>
        </authorList>
    </citation>
    <scope>NUCLEOTIDE SEQUENCE</scope>
    <source>
        <strain evidence="1">Duluth1</strain>
        <tissue evidence="1">Whole animal</tissue>
    </source>
</reference>
<dbReference type="Proteomes" id="UP000828390">
    <property type="component" value="Unassembled WGS sequence"/>
</dbReference>
<dbReference type="EMBL" id="JAIWYP010000001">
    <property type="protein sequence ID" value="KAH3876937.1"/>
    <property type="molecule type" value="Genomic_DNA"/>
</dbReference>
<proteinExistence type="predicted"/>
<dbReference type="AlphaFoldDB" id="A0A9D4MG22"/>
<name>A0A9D4MG22_DREPO</name>
<gene>
    <name evidence="1" type="ORF">DPMN_000790</name>
</gene>
<evidence type="ECO:0000313" key="2">
    <source>
        <dbReference type="Proteomes" id="UP000828390"/>
    </source>
</evidence>
<reference evidence="1" key="2">
    <citation type="submission" date="2020-11" db="EMBL/GenBank/DDBJ databases">
        <authorList>
            <person name="McCartney M.A."/>
            <person name="Auch B."/>
            <person name="Kono T."/>
            <person name="Mallez S."/>
            <person name="Becker A."/>
            <person name="Gohl D.M."/>
            <person name="Silverstein K.A.T."/>
            <person name="Koren S."/>
            <person name="Bechman K.B."/>
            <person name="Herman A."/>
            <person name="Abrahante J.E."/>
            <person name="Garbe J."/>
        </authorList>
    </citation>
    <scope>NUCLEOTIDE SEQUENCE</scope>
    <source>
        <strain evidence="1">Duluth1</strain>
        <tissue evidence="1">Whole animal</tissue>
    </source>
</reference>
<protein>
    <submittedName>
        <fullName evidence="1">Uncharacterized protein</fullName>
    </submittedName>
</protein>